<dbReference type="AlphaFoldDB" id="A0A0N4UZE9"/>
<protein>
    <submittedName>
        <fullName evidence="8">ANAPC4_WD40 domain-containing protein</fullName>
    </submittedName>
</protein>
<dbReference type="InterPro" id="IPR001680">
    <property type="entry name" value="WD40_rpt"/>
</dbReference>
<sequence length="441" mass="49519">MMNPYLTEKLSGSSVPQELDGVLDVPQGLANCCKFNRWGTYVAVGGNDGRVYICDIVTKGVVKSWTCHQSPVISLSWSRSGRKLATATAAANEWSVATWDVLRGEKIDRFAYSSPIVSAMFNPRDENQLLIVYLSGNPAIEEILPRQKKDIRMVGVSDEQFGDITVATFDRRGKYVVVGTSKGRIAFFDSKTVRLVTYVRQNATHQIRNIIFSRRCDFVITNSADRIIRAYDLNDILKKQFGLHIEPVHKVSDIVNKTAWKAICVSCCGDYVCGASAKLNTLFIWKLSPGALKQLEGTKGELLLDVQWHPSRPIIIALSNVSVSVWTQCHVENWSAFAPEFVELEENTKYVEKESEFDFEDEDAETSLSQTSKGLDEVIDVVTPSKNLVYYSSDEEDDCVYEFEDAKRANRPLWFIPVSPDSEVVDENAPTGFNSMCFCDF</sequence>
<dbReference type="PANTHER" id="PTHR44040">
    <property type="entry name" value="RETINOBLASTOMA-BINDING PROTEIN 5"/>
    <property type="match status" value="1"/>
</dbReference>
<keyword evidence="7" id="KW-1185">Reference proteome</keyword>
<dbReference type="SMART" id="SM00320">
    <property type="entry name" value="WD40"/>
    <property type="match status" value="5"/>
</dbReference>
<reference evidence="6 7" key="2">
    <citation type="submission" date="2018-10" db="EMBL/GenBank/DDBJ databases">
        <authorList>
            <consortium name="Pathogen Informatics"/>
        </authorList>
    </citation>
    <scope>NUCLEOTIDE SEQUENCE [LARGE SCALE GENOMIC DNA]</scope>
</reference>
<gene>
    <name evidence="6" type="ORF">EVEC_LOCUS2705</name>
</gene>
<evidence type="ECO:0000313" key="6">
    <source>
        <dbReference type="EMBL" id="VDD87562.1"/>
    </source>
</evidence>
<evidence type="ECO:0000313" key="7">
    <source>
        <dbReference type="Proteomes" id="UP000274131"/>
    </source>
</evidence>
<feature type="domain" description="Anaphase-promoting complex subunit 4-like WD40" evidence="5">
    <location>
        <begin position="27"/>
        <end position="78"/>
    </location>
</feature>
<dbReference type="InterPro" id="IPR024977">
    <property type="entry name" value="Apc4-like_WD40_dom"/>
</dbReference>
<dbReference type="EMBL" id="UXUI01007434">
    <property type="protein sequence ID" value="VDD87562.1"/>
    <property type="molecule type" value="Genomic_DNA"/>
</dbReference>
<evidence type="ECO:0000256" key="3">
    <source>
        <dbReference type="ARBA" id="ARBA00022737"/>
    </source>
</evidence>
<dbReference type="STRING" id="51028.A0A0N4UZE9"/>
<evidence type="ECO:0000256" key="1">
    <source>
        <dbReference type="ARBA" id="ARBA00004123"/>
    </source>
</evidence>
<organism evidence="8">
    <name type="scientific">Enterobius vermicularis</name>
    <name type="common">Human pinworm</name>
    <dbReference type="NCBI Taxonomy" id="51028"/>
    <lineage>
        <taxon>Eukaryota</taxon>
        <taxon>Metazoa</taxon>
        <taxon>Ecdysozoa</taxon>
        <taxon>Nematoda</taxon>
        <taxon>Chromadorea</taxon>
        <taxon>Rhabditida</taxon>
        <taxon>Spirurina</taxon>
        <taxon>Oxyuridomorpha</taxon>
        <taxon>Oxyuroidea</taxon>
        <taxon>Oxyuridae</taxon>
        <taxon>Enterobius</taxon>
    </lineage>
</organism>
<dbReference type="SUPFAM" id="SSF50978">
    <property type="entry name" value="WD40 repeat-like"/>
    <property type="match status" value="1"/>
</dbReference>
<keyword evidence="2" id="KW-0853">WD repeat</keyword>
<accession>A0A0N4UZE9</accession>
<comment type="subcellular location">
    <subcellularLocation>
        <location evidence="1">Nucleus</location>
    </subcellularLocation>
</comment>
<dbReference type="Proteomes" id="UP000274131">
    <property type="component" value="Unassembled WGS sequence"/>
</dbReference>
<proteinExistence type="predicted"/>
<dbReference type="InterPro" id="IPR015943">
    <property type="entry name" value="WD40/YVTN_repeat-like_dom_sf"/>
</dbReference>
<dbReference type="InterPro" id="IPR036322">
    <property type="entry name" value="WD40_repeat_dom_sf"/>
</dbReference>
<dbReference type="Gene3D" id="2.130.10.10">
    <property type="entry name" value="YVTN repeat-like/Quinoprotein amine dehydrogenase"/>
    <property type="match status" value="1"/>
</dbReference>
<evidence type="ECO:0000313" key="8">
    <source>
        <dbReference type="WBParaSite" id="EVEC_0000299701-mRNA-1"/>
    </source>
</evidence>
<evidence type="ECO:0000256" key="4">
    <source>
        <dbReference type="ARBA" id="ARBA00023242"/>
    </source>
</evidence>
<keyword evidence="3" id="KW-0677">Repeat</keyword>
<evidence type="ECO:0000256" key="2">
    <source>
        <dbReference type="ARBA" id="ARBA00022574"/>
    </source>
</evidence>
<reference evidence="8" key="1">
    <citation type="submission" date="2017-02" db="UniProtKB">
        <authorList>
            <consortium name="WormBaseParasite"/>
        </authorList>
    </citation>
    <scope>IDENTIFICATION</scope>
</reference>
<dbReference type="InterPro" id="IPR037850">
    <property type="entry name" value="RBBP5/Swd1"/>
</dbReference>
<name>A0A0N4UZE9_ENTVE</name>
<dbReference type="OrthoDB" id="196858at2759"/>
<keyword evidence="4" id="KW-0539">Nucleus</keyword>
<dbReference type="WBParaSite" id="EVEC_0000299701-mRNA-1">
    <property type="protein sequence ID" value="EVEC_0000299701-mRNA-1"/>
    <property type="gene ID" value="EVEC_0000299701"/>
</dbReference>
<dbReference type="PANTHER" id="PTHR44040:SF1">
    <property type="entry name" value="RETINOBLASTOMA-BINDING PROTEIN 5"/>
    <property type="match status" value="1"/>
</dbReference>
<dbReference type="Pfam" id="PF12894">
    <property type="entry name" value="ANAPC4_WD40"/>
    <property type="match status" value="1"/>
</dbReference>
<dbReference type="GO" id="GO:0048188">
    <property type="term" value="C:Set1C/COMPASS complex"/>
    <property type="evidence" value="ECO:0007669"/>
    <property type="project" value="InterPro"/>
</dbReference>
<evidence type="ECO:0000259" key="5">
    <source>
        <dbReference type="Pfam" id="PF12894"/>
    </source>
</evidence>